<protein>
    <recommendedName>
        <fullName evidence="1">Transposase InsH N-terminal domain-containing protein</fullName>
    </recommendedName>
</protein>
<sequence>MMTQNKDKKRGKIQIFCMDDMVPQDHLLRIIDKAIDWNFIYGLVVDKYSPDNGRPSMDPVMLIKLPFI</sequence>
<gene>
    <name evidence="2" type="ORF">CBLFYP116_04047</name>
</gene>
<organism evidence="2">
    <name type="scientific">Enterocloster bolteae</name>
    <dbReference type="NCBI Taxonomy" id="208479"/>
    <lineage>
        <taxon>Bacteria</taxon>
        <taxon>Bacillati</taxon>
        <taxon>Bacillota</taxon>
        <taxon>Clostridia</taxon>
        <taxon>Lachnospirales</taxon>
        <taxon>Lachnospiraceae</taxon>
        <taxon>Enterocloster</taxon>
    </lineage>
</organism>
<accession>A0A6N2WW45</accession>
<name>A0A6N2WW45_9FIRM</name>
<evidence type="ECO:0000313" key="2">
    <source>
        <dbReference type="EMBL" id="VYT45951.1"/>
    </source>
</evidence>
<evidence type="ECO:0000259" key="1">
    <source>
        <dbReference type="Pfam" id="PF05598"/>
    </source>
</evidence>
<dbReference type="InterPro" id="IPR008490">
    <property type="entry name" value="Transposase_InsH_N"/>
</dbReference>
<reference evidence="2" key="1">
    <citation type="submission" date="2019-11" db="EMBL/GenBank/DDBJ databases">
        <authorList>
            <person name="Feng L."/>
        </authorList>
    </citation>
    <scope>NUCLEOTIDE SEQUENCE</scope>
    <source>
        <strain evidence="2">CbolteaeLFYP116</strain>
    </source>
</reference>
<feature type="domain" description="Transposase InsH N-terminal" evidence="1">
    <location>
        <begin position="17"/>
        <end position="67"/>
    </location>
</feature>
<proteinExistence type="predicted"/>
<dbReference type="Pfam" id="PF05598">
    <property type="entry name" value="DUF772"/>
    <property type="match status" value="1"/>
</dbReference>
<dbReference type="EMBL" id="CACRTF010000017">
    <property type="protein sequence ID" value="VYT45951.1"/>
    <property type="molecule type" value="Genomic_DNA"/>
</dbReference>
<dbReference type="AlphaFoldDB" id="A0A6N2WW45"/>